<reference evidence="1 2" key="1">
    <citation type="submission" date="2020-10" db="EMBL/GenBank/DDBJ databases">
        <title>Plant Genome Project.</title>
        <authorList>
            <person name="Zhang R.-G."/>
        </authorList>
    </citation>
    <scope>NUCLEOTIDE SEQUENCE [LARGE SCALE GENOMIC DNA]</scope>
    <source>
        <strain evidence="1">FAFU-HL-1</strain>
        <tissue evidence="1">Leaf</tissue>
    </source>
</reference>
<gene>
    <name evidence="1" type="ORF">SADUNF_Sadunf04G0142800</name>
</gene>
<sequence length="222" mass="24613">MLCLQKINSGEIFALPLGHPLKIQMLVASSPPSPQGTAHFSQTHSLSSITTITVRLDIYYKNVPIFSKVARTETLTDWFKCSPFRVDLLEPKEFVQTSIQYQTGEKDSSVKQLEENITLSWILIDPKRRRAMNLSSGGPVSAHRHWLTGEVVVKFATVMAGDGGEKEFVECGVMVCCGEKEGGAMEVREASLGMEDMEGRSLNGNESLITRKRSVCGEEEEE</sequence>
<proteinExistence type="predicted"/>
<protein>
    <submittedName>
        <fullName evidence="1">Uncharacterized protein</fullName>
    </submittedName>
</protein>
<dbReference type="InterPro" id="IPR045283">
    <property type="entry name" value="AT3G44326-like"/>
</dbReference>
<accession>A0A835KF28</accession>
<dbReference type="EMBL" id="JADGMS010000004">
    <property type="protein sequence ID" value="KAF9684671.1"/>
    <property type="molecule type" value="Genomic_DNA"/>
</dbReference>
<name>A0A835KF28_9ROSI</name>
<dbReference type="PANTHER" id="PTHR33736">
    <property type="entry name" value="F-BOX PROTEIN-RELATED"/>
    <property type="match status" value="1"/>
</dbReference>
<evidence type="ECO:0000313" key="1">
    <source>
        <dbReference type="EMBL" id="KAF9684671.1"/>
    </source>
</evidence>
<comment type="caution">
    <text evidence="1">The sequence shown here is derived from an EMBL/GenBank/DDBJ whole genome shotgun (WGS) entry which is preliminary data.</text>
</comment>
<evidence type="ECO:0000313" key="2">
    <source>
        <dbReference type="Proteomes" id="UP000657918"/>
    </source>
</evidence>
<dbReference type="PANTHER" id="PTHR33736:SF18">
    <property type="entry name" value="F-BOX DOMAIN-CONTAINING PROTEIN"/>
    <property type="match status" value="1"/>
</dbReference>
<dbReference type="OrthoDB" id="671172at2759"/>
<keyword evidence="2" id="KW-1185">Reference proteome</keyword>
<organism evidence="1 2">
    <name type="scientific">Salix dunnii</name>
    <dbReference type="NCBI Taxonomy" id="1413687"/>
    <lineage>
        <taxon>Eukaryota</taxon>
        <taxon>Viridiplantae</taxon>
        <taxon>Streptophyta</taxon>
        <taxon>Embryophyta</taxon>
        <taxon>Tracheophyta</taxon>
        <taxon>Spermatophyta</taxon>
        <taxon>Magnoliopsida</taxon>
        <taxon>eudicotyledons</taxon>
        <taxon>Gunneridae</taxon>
        <taxon>Pentapetalae</taxon>
        <taxon>rosids</taxon>
        <taxon>fabids</taxon>
        <taxon>Malpighiales</taxon>
        <taxon>Salicaceae</taxon>
        <taxon>Saliceae</taxon>
        <taxon>Salix</taxon>
    </lineage>
</organism>
<dbReference type="AlphaFoldDB" id="A0A835KF28"/>
<dbReference type="Proteomes" id="UP000657918">
    <property type="component" value="Chromosome 4"/>
</dbReference>